<dbReference type="GO" id="GO:0016746">
    <property type="term" value="F:acyltransferase activity"/>
    <property type="evidence" value="ECO:0007669"/>
    <property type="project" value="UniProtKB-KW"/>
</dbReference>
<dbReference type="CDD" id="cd04647">
    <property type="entry name" value="LbH_MAT_like"/>
    <property type="match status" value="1"/>
</dbReference>
<gene>
    <name evidence="1" type="ORF">FAJ36_04260</name>
</gene>
<dbReference type="RefSeq" id="WP_136646996.1">
    <property type="nucleotide sequence ID" value="NZ_JABTZK010000019.1"/>
</dbReference>
<dbReference type="PANTHER" id="PTHR23416">
    <property type="entry name" value="SIALIC ACID SYNTHASE-RELATED"/>
    <property type="match status" value="1"/>
</dbReference>
<keyword evidence="1" id="KW-0808">Transferase</keyword>
<dbReference type="AlphaFoldDB" id="A0A4T2HGX8"/>
<dbReference type="EMBL" id="SSXN01000004">
    <property type="protein sequence ID" value="TII05967.1"/>
    <property type="molecule type" value="Genomic_DNA"/>
</dbReference>
<name>A0A4T2HGX8_STRSU</name>
<dbReference type="InterPro" id="IPR001451">
    <property type="entry name" value="Hexapep"/>
</dbReference>
<evidence type="ECO:0000313" key="1">
    <source>
        <dbReference type="EMBL" id="TII05967.1"/>
    </source>
</evidence>
<dbReference type="Gene3D" id="2.160.10.10">
    <property type="entry name" value="Hexapeptide repeat proteins"/>
    <property type="match status" value="1"/>
</dbReference>
<accession>A0A4T2HGX8</accession>
<evidence type="ECO:0000313" key="2">
    <source>
        <dbReference type="Proteomes" id="UP000305785"/>
    </source>
</evidence>
<dbReference type="Pfam" id="PF00132">
    <property type="entry name" value="Hexapep"/>
    <property type="match status" value="1"/>
</dbReference>
<sequence length="183" mass="20076">MIKKVFWFLRLMFLKPFFKSVGKNSYLGPTVATHGLKGVSIGNRVRIYPGARMETHNGGEIIIGDNCAIAQNFHVTSTNGTLDIGANTTILGNVFITNIDHEYQEIGKPILEQPFKYSETQIGENCFIGFGASIQAGTVLGKQCIVGTNAVVRGTYPDYSVIVGVPAKAIKRYNEETGDWEKI</sequence>
<reference evidence="1 2" key="1">
    <citation type="submission" date="2019-04" db="EMBL/GenBank/DDBJ databases">
        <title>Genome analysis of Streptococcus suis strain WUSS330.</title>
        <authorList>
            <person name="Chen H."/>
            <person name="Gao X."/>
            <person name="Wu Z."/>
        </authorList>
    </citation>
    <scope>NUCLEOTIDE SEQUENCE [LARGE SCALE GENOMIC DNA]</scope>
    <source>
        <strain evidence="1 2">WUSS330</strain>
    </source>
</reference>
<protein>
    <submittedName>
        <fullName evidence="1">Acyltransferase</fullName>
    </submittedName>
</protein>
<dbReference type="InterPro" id="IPR011004">
    <property type="entry name" value="Trimer_LpxA-like_sf"/>
</dbReference>
<dbReference type="Proteomes" id="UP000305785">
    <property type="component" value="Unassembled WGS sequence"/>
</dbReference>
<dbReference type="InterPro" id="IPR051159">
    <property type="entry name" value="Hexapeptide_acetyltransf"/>
</dbReference>
<keyword evidence="1" id="KW-0012">Acyltransferase</keyword>
<dbReference type="PANTHER" id="PTHR23416:SF78">
    <property type="entry name" value="LIPOPOLYSACCHARIDE BIOSYNTHESIS O-ACETYL TRANSFERASE WBBJ-RELATED"/>
    <property type="match status" value="1"/>
</dbReference>
<proteinExistence type="predicted"/>
<organism evidence="1 2">
    <name type="scientific">Streptococcus suis</name>
    <dbReference type="NCBI Taxonomy" id="1307"/>
    <lineage>
        <taxon>Bacteria</taxon>
        <taxon>Bacillati</taxon>
        <taxon>Bacillota</taxon>
        <taxon>Bacilli</taxon>
        <taxon>Lactobacillales</taxon>
        <taxon>Streptococcaceae</taxon>
        <taxon>Streptococcus</taxon>
    </lineage>
</organism>
<dbReference type="SUPFAM" id="SSF51161">
    <property type="entry name" value="Trimeric LpxA-like enzymes"/>
    <property type="match status" value="1"/>
</dbReference>
<comment type="caution">
    <text evidence="1">The sequence shown here is derived from an EMBL/GenBank/DDBJ whole genome shotgun (WGS) entry which is preliminary data.</text>
</comment>